<evidence type="ECO:0000313" key="2">
    <source>
        <dbReference type="EnsemblMetazoa" id="ENSAATROPP006580"/>
    </source>
</evidence>
<name>A0AAG5D6R9_ANOAO</name>
<feature type="chain" id="PRO_5042493166" description="BZIP domain-containing protein" evidence="1">
    <location>
        <begin position="22"/>
        <end position="167"/>
    </location>
</feature>
<evidence type="ECO:0000256" key="1">
    <source>
        <dbReference type="SAM" id="SignalP"/>
    </source>
</evidence>
<accession>A0AAG5D6R9</accession>
<evidence type="ECO:0008006" key="4">
    <source>
        <dbReference type="Google" id="ProtNLM"/>
    </source>
</evidence>
<organism evidence="2 3">
    <name type="scientific">Anopheles atroparvus</name>
    <name type="common">European mosquito</name>
    <dbReference type="NCBI Taxonomy" id="41427"/>
    <lineage>
        <taxon>Eukaryota</taxon>
        <taxon>Metazoa</taxon>
        <taxon>Ecdysozoa</taxon>
        <taxon>Arthropoda</taxon>
        <taxon>Hexapoda</taxon>
        <taxon>Insecta</taxon>
        <taxon>Pterygota</taxon>
        <taxon>Neoptera</taxon>
        <taxon>Endopterygota</taxon>
        <taxon>Diptera</taxon>
        <taxon>Nematocera</taxon>
        <taxon>Culicoidea</taxon>
        <taxon>Culicidae</taxon>
        <taxon>Anophelinae</taxon>
        <taxon>Anopheles</taxon>
    </lineage>
</organism>
<keyword evidence="3" id="KW-1185">Reference proteome</keyword>
<protein>
    <recommendedName>
        <fullName evidence="4">BZIP domain-containing protein</fullName>
    </recommendedName>
</protein>
<proteinExistence type="predicted"/>
<dbReference type="AlphaFoldDB" id="A0AAG5D6R9"/>
<sequence length="167" mass="19482">FCLHLGILGLLSANFAKLAQTANPFQTTTQRTGNGRSRIATCKGKLVLKNETNTRKRHGIKRKNNGTEKYDQMIEEKSLNGRVLTKTETSFKEKQKKVQEKRTLQLAQRTYKQRVQQLNLHLDSLTDHFDVNCLSLDIDIRYSRNWFQLKKQNKTRELLRPYDSPAF</sequence>
<evidence type="ECO:0000313" key="3">
    <source>
        <dbReference type="Proteomes" id="UP000075880"/>
    </source>
</evidence>
<dbReference type="EnsemblMetazoa" id="ENSAATROPT007348">
    <property type="protein sequence ID" value="ENSAATROPP006580"/>
    <property type="gene ID" value="ENSAATROPG005978"/>
</dbReference>
<reference evidence="2" key="1">
    <citation type="submission" date="2024-04" db="UniProtKB">
        <authorList>
            <consortium name="EnsemblMetazoa"/>
        </authorList>
    </citation>
    <scope>IDENTIFICATION</scope>
    <source>
        <strain evidence="2">EBRO</strain>
    </source>
</reference>
<keyword evidence="1" id="KW-0732">Signal</keyword>
<feature type="signal peptide" evidence="1">
    <location>
        <begin position="1"/>
        <end position="21"/>
    </location>
</feature>
<dbReference type="Proteomes" id="UP000075880">
    <property type="component" value="Unassembled WGS sequence"/>
</dbReference>